<accession>A0A7J5YJW8</accession>
<reference evidence="1 2" key="1">
    <citation type="submission" date="2020-03" db="EMBL/GenBank/DDBJ databases">
        <title>Dissostichus mawsoni Genome sequencing and assembly.</title>
        <authorList>
            <person name="Park H."/>
        </authorList>
    </citation>
    <scope>NUCLEOTIDE SEQUENCE [LARGE SCALE GENOMIC DNA]</scope>
    <source>
        <strain evidence="1">DM0001</strain>
        <tissue evidence="1">Muscle</tissue>
    </source>
</reference>
<proteinExistence type="predicted"/>
<organism evidence="1 2">
    <name type="scientific">Dissostichus mawsoni</name>
    <name type="common">Antarctic cod</name>
    <dbReference type="NCBI Taxonomy" id="36200"/>
    <lineage>
        <taxon>Eukaryota</taxon>
        <taxon>Metazoa</taxon>
        <taxon>Chordata</taxon>
        <taxon>Craniata</taxon>
        <taxon>Vertebrata</taxon>
        <taxon>Euteleostomi</taxon>
        <taxon>Actinopterygii</taxon>
        <taxon>Neopterygii</taxon>
        <taxon>Teleostei</taxon>
        <taxon>Neoteleostei</taxon>
        <taxon>Acanthomorphata</taxon>
        <taxon>Eupercaria</taxon>
        <taxon>Perciformes</taxon>
        <taxon>Notothenioidei</taxon>
        <taxon>Nototheniidae</taxon>
        <taxon>Dissostichus</taxon>
    </lineage>
</organism>
<evidence type="ECO:0000313" key="2">
    <source>
        <dbReference type="Proteomes" id="UP000518266"/>
    </source>
</evidence>
<comment type="caution">
    <text evidence="1">The sequence shown here is derived from an EMBL/GenBank/DDBJ whole genome shotgun (WGS) entry which is preliminary data.</text>
</comment>
<dbReference type="Proteomes" id="UP000518266">
    <property type="component" value="Unassembled WGS sequence"/>
</dbReference>
<dbReference type="EMBL" id="JAAKFY010000012">
    <property type="protein sequence ID" value="KAF3848787.1"/>
    <property type="molecule type" value="Genomic_DNA"/>
</dbReference>
<dbReference type="OrthoDB" id="6508505at2759"/>
<name>A0A7J5YJW8_DISMA</name>
<sequence length="111" mass="12268">MREALLASIKVTRPKLTVLVDESTSLSKKSCLIVYLRTSVDSSEPSPKNLRELDAAVSEVGVCLRKIGRVLGIRLVASSFRTVNAVWTMYAALYHHLTSASVDVNRSSNYR</sequence>
<gene>
    <name evidence="1" type="ORF">F7725_015284</name>
</gene>
<keyword evidence="2" id="KW-1185">Reference proteome</keyword>
<evidence type="ECO:0000313" key="1">
    <source>
        <dbReference type="EMBL" id="KAF3848787.1"/>
    </source>
</evidence>
<protein>
    <submittedName>
        <fullName evidence="1">Uncharacterized protein</fullName>
    </submittedName>
</protein>
<dbReference type="AlphaFoldDB" id="A0A7J5YJW8"/>